<dbReference type="InterPro" id="IPR020904">
    <property type="entry name" value="Sc_DH/Rdtase_CS"/>
</dbReference>
<evidence type="ECO:0000313" key="4">
    <source>
        <dbReference type="Proteomes" id="UP001574673"/>
    </source>
</evidence>
<keyword evidence="2" id="KW-0560">Oxidoreductase</keyword>
<accession>A0ABV4UFV4</accession>
<dbReference type="Gene3D" id="3.40.50.720">
    <property type="entry name" value="NAD(P)-binding Rossmann-like Domain"/>
    <property type="match status" value="1"/>
</dbReference>
<name>A0ABV4UFV4_9RHOO</name>
<dbReference type="PRINTS" id="PR00081">
    <property type="entry name" value="GDHRDH"/>
</dbReference>
<dbReference type="EMBL" id="JBEUWX010000002">
    <property type="protein sequence ID" value="MFA9950486.1"/>
    <property type="molecule type" value="Genomic_DNA"/>
</dbReference>
<dbReference type="PANTHER" id="PTHR43639:SF1">
    <property type="entry name" value="SHORT-CHAIN DEHYDROGENASE_REDUCTASE FAMILY PROTEIN"/>
    <property type="match status" value="1"/>
</dbReference>
<dbReference type="Proteomes" id="UP001574673">
    <property type="component" value="Unassembled WGS sequence"/>
</dbReference>
<evidence type="ECO:0000256" key="2">
    <source>
        <dbReference type="ARBA" id="ARBA00023002"/>
    </source>
</evidence>
<dbReference type="Pfam" id="PF13561">
    <property type="entry name" value="adh_short_C2"/>
    <property type="match status" value="1"/>
</dbReference>
<dbReference type="PANTHER" id="PTHR43639">
    <property type="entry name" value="OXIDOREDUCTASE, SHORT-CHAIN DEHYDROGENASE/REDUCTASE FAMILY (AFU_ORTHOLOGUE AFUA_5G02870)"/>
    <property type="match status" value="1"/>
</dbReference>
<sequence>MHGKTALITGAAKRVGRAIASELHAAGACVAVHYRSAAGAAEALVRELNAVRPGSACAVAADLRAAKAPERLVEAVIARFGRLDALVNNASTFFATPLGSIDTAAWDDLIGSNLKAPLFLTQAAAPYLRAARGAVVNVTDVHAERPLAGYPLYCAAKAGLLGLTRALAIELAPEVRVNAVAPGPILWPEAEETSHADAPSAPSSFPFPSSACGFDADERARIVAHTLLKRTGEAGDIARTVRFLLAEAPYITGQVINVDGGRTAHL</sequence>
<gene>
    <name evidence="3" type="ORF">ABCS64_09190</name>
</gene>
<reference evidence="4" key="1">
    <citation type="submission" date="2024-06" db="EMBL/GenBank/DDBJ databases">
        <title>Radixoralia hellwigii gen. nov., sp nov., isolated from a root canal in the human oral cavity.</title>
        <authorList>
            <person name="Bartsch S."/>
            <person name="Wittmer A."/>
            <person name="Schulz A.-K."/>
            <person name="Neumann-Schaal M."/>
            <person name="Wolf J."/>
            <person name="Gronow S."/>
            <person name="Tennert C."/>
            <person name="Haecker G."/>
            <person name="Cieplik F."/>
            <person name="Al-Ahmad A."/>
        </authorList>
    </citation>
    <scope>NUCLEOTIDE SEQUENCE [LARGE SCALE GENOMIC DNA]</scope>
    <source>
        <strain evidence="4">Wk13</strain>
    </source>
</reference>
<dbReference type="PROSITE" id="PS00061">
    <property type="entry name" value="ADH_SHORT"/>
    <property type="match status" value="1"/>
</dbReference>
<dbReference type="InterPro" id="IPR036291">
    <property type="entry name" value="NAD(P)-bd_dom_sf"/>
</dbReference>
<comment type="caution">
    <text evidence="3">The sequence shown here is derived from an EMBL/GenBank/DDBJ whole genome shotgun (WGS) entry which is preliminary data.</text>
</comment>
<dbReference type="PRINTS" id="PR00080">
    <property type="entry name" value="SDRFAMILY"/>
</dbReference>
<evidence type="ECO:0000256" key="1">
    <source>
        <dbReference type="ARBA" id="ARBA00006484"/>
    </source>
</evidence>
<keyword evidence="4" id="KW-1185">Reference proteome</keyword>
<proteinExistence type="inferred from homology"/>
<dbReference type="SUPFAM" id="SSF51735">
    <property type="entry name" value="NAD(P)-binding Rossmann-fold domains"/>
    <property type="match status" value="1"/>
</dbReference>
<dbReference type="RefSeq" id="WP_418891539.1">
    <property type="nucleotide sequence ID" value="NZ_JBEUWX010000002.1"/>
</dbReference>
<evidence type="ECO:0000313" key="3">
    <source>
        <dbReference type="EMBL" id="MFA9950486.1"/>
    </source>
</evidence>
<protein>
    <submittedName>
        <fullName evidence="3">Pteridine reductase</fullName>
    </submittedName>
</protein>
<comment type="similarity">
    <text evidence="1">Belongs to the short-chain dehydrogenases/reductases (SDR) family.</text>
</comment>
<organism evidence="3 4">
    <name type="scientific">Dentiradicibacter hellwigii</name>
    <dbReference type="NCBI Taxonomy" id="3149053"/>
    <lineage>
        <taxon>Bacteria</taxon>
        <taxon>Pseudomonadati</taxon>
        <taxon>Pseudomonadota</taxon>
        <taxon>Betaproteobacteria</taxon>
        <taxon>Rhodocyclales</taxon>
        <taxon>Rhodocyclaceae</taxon>
        <taxon>Dentiradicibacter</taxon>
    </lineage>
</organism>
<dbReference type="InterPro" id="IPR002347">
    <property type="entry name" value="SDR_fam"/>
</dbReference>